<keyword evidence="2" id="KW-0521">NADP</keyword>
<dbReference type="PROSITE" id="PS00061">
    <property type="entry name" value="ADH_SHORT"/>
    <property type="match status" value="1"/>
</dbReference>
<dbReference type="Gene3D" id="3.40.50.720">
    <property type="entry name" value="NAD(P)-binding Rossmann-like Domain"/>
    <property type="match status" value="1"/>
</dbReference>
<dbReference type="OrthoDB" id="9781117at2"/>
<reference evidence="5 6" key="1">
    <citation type="submission" date="2018-10" db="EMBL/GenBank/DDBJ databases">
        <title>Marmoricola sp. 4Q3S-7 whole genome shotgun sequence.</title>
        <authorList>
            <person name="Li F."/>
        </authorList>
    </citation>
    <scope>NUCLEOTIDE SEQUENCE [LARGE SCALE GENOMIC DNA]</scope>
    <source>
        <strain evidence="5 6">4Q3S-7</strain>
    </source>
</reference>
<accession>A0A3L8P4T4</accession>
<dbReference type="PANTHER" id="PTHR43490:SF99">
    <property type="entry name" value="SHORT-CHAIN DEHYDROGENASE_REDUCTASE"/>
    <property type="match status" value="1"/>
</dbReference>
<comment type="similarity">
    <text evidence="1 4">Belongs to the short-chain dehydrogenases/reductases (SDR) family.</text>
</comment>
<dbReference type="InterPro" id="IPR002347">
    <property type="entry name" value="SDR_fam"/>
</dbReference>
<dbReference type="SUPFAM" id="SSF51735">
    <property type="entry name" value="NAD(P)-binding Rossmann-fold domains"/>
    <property type="match status" value="1"/>
</dbReference>
<keyword evidence="6" id="KW-1185">Reference proteome</keyword>
<dbReference type="EMBL" id="RDBE01000005">
    <property type="protein sequence ID" value="RLV50181.1"/>
    <property type="molecule type" value="Genomic_DNA"/>
</dbReference>
<dbReference type="PRINTS" id="PR00081">
    <property type="entry name" value="GDHRDH"/>
</dbReference>
<evidence type="ECO:0000256" key="2">
    <source>
        <dbReference type="ARBA" id="ARBA00022857"/>
    </source>
</evidence>
<dbReference type="InterPro" id="IPR036291">
    <property type="entry name" value="NAD(P)-bd_dom_sf"/>
</dbReference>
<evidence type="ECO:0000256" key="3">
    <source>
        <dbReference type="ARBA" id="ARBA00023002"/>
    </source>
</evidence>
<organism evidence="5 6">
    <name type="scientific">Nocardioides mangrovicus</name>
    <dbReference type="NCBI Taxonomy" id="2478913"/>
    <lineage>
        <taxon>Bacteria</taxon>
        <taxon>Bacillati</taxon>
        <taxon>Actinomycetota</taxon>
        <taxon>Actinomycetes</taxon>
        <taxon>Propionibacteriales</taxon>
        <taxon>Nocardioidaceae</taxon>
        <taxon>Nocardioides</taxon>
    </lineage>
</organism>
<dbReference type="GO" id="GO:0016491">
    <property type="term" value="F:oxidoreductase activity"/>
    <property type="evidence" value="ECO:0007669"/>
    <property type="project" value="UniProtKB-KW"/>
</dbReference>
<protein>
    <submittedName>
        <fullName evidence="5">SDR family NAD(P)-dependent oxidoreductase</fullName>
    </submittedName>
</protein>
<evidence type="ECO:0000313" key="6">
    <source>
        <dbReference type="Proteomes" id="UP000281708"/>
    </source>
</evidence>
<dbReference type="PRINTS" id="PR00080">
    <property type="entry name" value="SDRFAMILY"/>
</dbReference>
<evidence type="ECO:0000256" key="4">
    <source>
        <dbReference type="RuleBase" id="RU000363"/>
    </source>
</evidence>
<dbReference type="Proteomes" id="UP000281708">
    <property type="component" value="Unassembled WGS sequence"/>
</dbReference>
<proteinExistence type="inferred from homology"/>
<keyword evidence="3" id="KW-0560">Oxidoreductase</keyword>
<sequence>MTTALITGANKGIGLETARRLLGLGWTVWLGSRDPERGREALAQLDGDVRLLDIDITDDASVTAAAAAVAPTGLDVLVNNAAIASQQAGEVPDAAELGGVLAVNLLGTTRVLHAFVPLLHGSHDPRVVQVSSTLGSFALASDPATPAELFHYPTYAVSKAALNMLTVQLARTVDGIRFVAVEPGYTATDLNGHSGTQTPAEAAANVVAAATADLATGSFVGADGAIAW</sequence>
<dbReference type="RefSeq" id="WP_121805157.1">
    <property type="nucleotide sequence ID" value="NZ_RDBE01000005.1"/>
</dbReference>
<dbReference type="Pfam" id="PF00106">
    <property type="entry name" value="adh_short"/>
    <property type="match status" value="1"/>
</dbReference>
<evidence type="ECO:0000256" key="1">
    <source>
        <dbReference type="ARBA" id="ARBA00006484"/>
    </source>
</evidence>
<name>A0A3L8P4T4_9ACTN</name>
<gene>
    <name evidence="5" type="ORF">D9V37_05485</name>
</gene>
<evidence type="ECO:0000313" key="5">
    <source>
        <dbReference type="EMBL" id="RLV50181.1"/>
    </source>
</evidence>
<dbReference type="AlphaFoldDB" id="A0A3L8P4T4"/>
<dbReference type="InterPro" id="IPR020904">
    <property type="entry name" value="Sc_DH/Rdtase_CS"/>
</dbReference>
<comment type="caution">
    <text evidence="5">The sequence shown here is derived from an EMBL/GenBank/DDBJ whole genome shotgun (WGS) entry which is preliminary data.</text>
</comment>
<dbReference type="PANTHER" id="PTHR43490">
    <property type="entry name" value="(+)-NEOMENTHOL DEHYDROGENASE"/>
    <property type="match status" value="1"/>
</dbReference>